<dbReference type="SUPFAM" id="SSF88713">
    <property type="entry name" value="Glycoside hydrolase/deacetylase"/>
    <property type="match status" value="1"/>
</dbReference>
<feature type="domain" description="Glycoside hydrolase family 38 N-terminal" evidence="1">
    <location>
        <begin position="2"/>
        <end position="102"/>
    </location>
</feature>
<dbReference type="InterPro" id="IPR050843">
    <property type="entry name" value="Glycosyl_Hydrlase_38"/>
</dbReference>
<dbReference type="PANTHER" id="PTHR11607">
    <property type="entry name" value="ALPHA-MANNOSIDASE"/>
    <property type="match status" value="1"/>
</dbReference>
<organism evidence="2 3">
    <name type="scientific">Lymnaea stagnalis</name>
    <name type="common">Great pond snail</name>
    <name type="synonym">Helix stagnalis</name>
    <dbReference type="NCBI Taxonomy" id="6523"/>
    <lineage>
        <taxon>Eukaryota</taxon>
        <taxon>Metazoa</taxon>
        <taxon>Spiralia</taxon>
        <taxon>Lophotrochozoa</taxon>
        <taxon>Mollusca</taxon>
        <taxon>Gastropoda</taxon>
        <taxon>Heterobranchia</taxon>
        <taxon>Euthyneura</taxon>
        <taxon>Panpulmonata</taxon>
        <taxon>Hygrophila</taxon>
        <taxon>Lymnaeoidea</taxon>
        <taxon>Lymnaeidae</taxon>
        <taxon>Lymnaea</taxon>
    </lineage>
</organism>
<keyword evidence="3" id="KW-1185">Reference proteome</keyword>
<dbReference type="GO" id="GO:0006491">
    <property type="term" value="P:N-glycan processing"/>
    <property type="evidence" value="ECO:0007669"/>
    <property type="project" value="TreeGrafter"/>
</dbReference>
<dbReference type="Pfam" id="PF01074">
    <property type="entry name" value="Glyco_hydro_38N"/>
    <property type="match status" value="1"/>
</dbReference>
<evidence type="ECO:0000313" key="2">
    <source>
        <dbReference type="EMBL" id="CAL1541846.1"/>
    </source>
</evidence>
<gene>
    <name evidence="2" type="ORF">GSLYS_00015452001</name>
</gene>
<dbReference type="AlphaFoldDB" id="A0AAV2I590"/>
<accession>A0AAV2I590</accession>
<dbReference type="Gene3D" id="3.20.110.10">
    <property type="entry name" value="Glycoside hydrolase 38, N terminal domain"/>
    <property type="match status" value="1"/>
</dbReference>
<dbReference type="EMBL" id="CAXITT010000454">
    <property type="protein sequence ID" value="CAL1541846.1"/>
    <property type="molecule type" value="Genomic_DNA"/>
</dbReference>
<dbReference type="InterPro" id="IPR027291">
    <property type="entry name" value="Glyco_hydro_38_N_sf"/>
</dbReference>
<proteinExistence type="predicted"/>
<dbReference type="InterPro" id="IPR011330">
    <property type="entry name" value="Glyco_hydro/deAcase_b/a-brl"/>
</dbReference>
<dbReference type="Proteomes" id="UP001497497">
    <property type="component" value="Unassembled WGS sequence"/>
</dbReference>
<protein>
    <recommendedName>
        <fullName evidence="1">Glycoside hydrolase family 38 N-terminal domain-containing protein</fullName>
    </recommendedName>
</protein>
<reference evidence="2 3" key="1">
    <citation type="submission" date="2024-04" db="EMBL/GenBank/DDBJ databases">
        <authorList>
            <consortium name="Genoscope - CEA"/>
            <person name="William W."/>
        </authorList>
    </citation>
    <scope>NUCLEOTIDE SEQUENCE [LARGE SCALE GENOMIC DNA]</scope>
</reference>
<name>A0AAV2I590_LYMST</name>
<dbReference type="PANTHER" id="PTHR11607:SF69">
    <property type="entry name" value="ALPHA-MANNOSIDASE 2"/>
    <property type="match status" value="1"/>
</dbReference>
<dbReference type="GO" id="GO:0006013">
    <property type="term" value="P:mannose metabolic process"/>
    <property type="evidence" value="ECO:0007669"/>
    <property type="project" value="InterPro"/>
</dbReference>
<comment type="caution">
    <text evidence="2">The sequence shown here is derived from an EMBL/GenBank/DDBJ whole genome shotgun (WGS) entry which is preliminary data.</text>
</comment>
<dbReference type="InterPro" id="IPR000602">
    <property type="entry name" value="Glyco_hydro_38_N"/>
</dbReference>
<evidence type="ECO:0000259" key="1">
    <source>
        <dbReference type="Pfam" id="PF01074"/>
    </source>
</evidence>
<dbReference type="GO" id="GO:0004559">
    <property type="term" value="F:alpha-mannosidase activity"/>
    <property type="evidence" value="ECO:0007669"/>
    <property type="project" value="InterPro"/>
</dbReference>
<sequence length="103" mass="11925">MIENGQLEVVSGGWVMSDEAVSHYTSMLDQMIEGHLWLHSNLGITPNVSWSVDPFGHSPTMTYMLNGAQIHHMVIQRTHFAIKRHFAKLKNLEFFWRQAWGMQ</sequence>
<dbReference type="GO" id="GO:0000139">
    <property type="term" value="C:Golgi membrane"/>
    <property type="evidence" value="ECO:0007669"/>
    <property type="project" value="TreeGrafter"/>
</dbReference>
<evidence type="ECO:0000313" key="3">
    <source>
        <dbReference type="Proteomes" id="UP001497497"/>
    </source>
</evidence>